<evidence type="ECO:0000256" key="1">
    <source>
        <dbReference type="SAM" id="MobiDB-lite"/>
    </source>
</evidence>
<proteinExistence type="predicted"/>
<evidence type="ECO:0000313" key="3">
    <source>
        <dbReference type="Proteomes" id="UP001187192"/>
    </source>
</evidence>
<reference evidence="2" key="1">
    <citation type="submission" date="2023-07" db="EMBL/GenBank/DDBJ databases">
        <title>draft genome sequence of fig (Ficus carica).</title>
        <authorList>
            <person name="Takahashi T."/>
            <person name="Nishimura K."/>
        </authorList>
    </citation>
    <scope>NUCLEOTIDE SEQUENCE</scope>
</reference>
<name>A0AA87Z9R9_FICCA</name>
<comment type="caution">
    <text evidence="2">The sequence shown here is derived from an EMBL/GenBank/DDBJ whole genome shotgun (WGS) entry which is preliminary data.</text>
</comment>
<evidence type="ECO:0000313" key="2">
    <source>
        <dbReference type="EMBL" id="GMN22018.1"/>
    </source>
</evidence>
<feature type="region of interest" description="Disordered" evidence="1">
    <location>
        <begin position="1"/>
        <end position="31"/>
    </location>
</feature>
<feature type="compositionally biased region" description="Polar residues" evidence="1">
    <location>
        <begin position="12"/>
        <end position="31"/>
    </location>
</feature>
<feature type="non-terminal residue" evidence="2">
    <location>
        <position position="1"/>
    </location>
</feature>
<organism evidence="2 3">
    <name type="scientific">Ficus carica</name>
    <name type="common">Common fig</name>
    <dbReference type="NCBI Taxonomy" id="3494"/>
    <lineage>
        <taxon>Eukaryota</taxon>
        <taxon>Viridiplantae</taxon>
        <taxon>Streptophyta</taxon>
        <taxon>Embryophyta</taxon>
        <taxon>Tracheophyta</taxon>
        <taxon>Spermatophyta</taxon>
        <taxon>Magnoliopsida</taxon>
        <taxon>eudicotyledons</taxon>
        <taxon>Gunneridae</taxon>
        <taxon>Pentapetalae</taxon>
        <taxon>rosids</taxon>
        <taxon>fabids</taxon>
        <taxon>Rosales</taxon>
        <taxon>Moraceae</taxon>
        <taxon>Ficeae</taxon>
        <taxon>Ficus</taxon>
    </lineage>
</organism>
<protein>
    <submittedName>
        <fullName evidence="2">Uncharacterized protein</fullName>
    </submittedName>
</protein>
<dbReference type="Proteomes" id="UP001187192">
    <property type="component" value="Unassembled WGS sequence"/>
</dbReference>
<dbReference type="AlphaFoldDB" id="A0AA87Z9R9"/>
<keyword evidence="3" id="KW-1185">Reference proteome</keyword>
<accession>A0AA87Z9R9</accession>
<gene>
    <name evidence="2" type="ORF">TIFTF001_045593</name>
</gene>
<dbReference type="EMBL" id="BTGU01004072">
    <property type="protein sequence ID" value="GMN22018.1"/>
    <property type="molecule type" value="Genomic_DNA"/>
</dbReference>
<sequence length="47" mass="5212">MQKKNIVRDSVLTGSSSTSDTANANKVSNLSATVDTRWRSVDWRTVK</sequence>